<protein>
    <recommendedName>
        <fullName evidence="1">Glycosyl transferase CAP10 domain-containing protein</fullName>
    </recommendedName>
</protein>
<organism evidence="2 3">
    <name type="scientific">Fusarium sporotrichioides</name>
    <dbReference type="NCBI Taxonomy" id="5514"/>
    <lineage>
        <taxon>Eukaryota</taxon>
        <taxon>Fungi</taxon>
        <taxon>Dikarya</taxon>
        <taxon>Ascomycota</taxon>
        <taxon>Pezizomycotina</taxon>
        <taxon>Sordariomycetes</taxon>
        <taxon>Hypocreomycetidae</taxon>
        <taxon>Hypocreales</taxon>
        <taxon>Nectriaceae</taxon>
        <taxon>Fusarium</taxon>
    </lineage>
</organism>
<reference evidence="2 3" key="1">
    <citation type="journal article" date="2018" name="PLoS Pathog.">
        <title>Evolution of structural diversity of trichothecenes, a family of toxins produced by plant pathogenic and entomopathogenic fungi.</title>
        <authorList>
            <person name="Proctor R.H."/>
            <person name="McCormick S.P."/>
            <person name="Kim H.S."/>
            <person name="Cardoza R.E."/>
            <person name="Stanley A.M."/>
            <person name="Lindo L."/>
            <person name="Kelly A."/>
            <person name="Brown D.W."/>
            <person name="Lee T."/>
            <person name="Vaughan M.M."/>
            <person name="Alexander N.J."/>
            <person name="Busman M."/>
            <person name="Gutierrez S."/>
        </authorList>
    </citation>
    <scope>NUCLEOTIDE SEQUENCE [LARGE SCALE GENOMIC DNA]</scope>
    <source>
        <strain evidence="2 3">NRRL 3299</strain>
    </source>
</reference>
<gene>
    <name evidence="2" type="ORF">FSPOR_4186</name>
</gene>
<dbReference type="SMART" id="SM00672">
    <property type="entry name" value="CAP10"/>
    <property type="match status" value="1"/>
</dbReference>
<dbReference type="PANTHER" id="PTHR12203">
    <property type="entry name" value="KDEL LYS-ASP-GLU-LEU CONTAINING - RELATED"/>
    <property type="match status" value="1"/>
</dbReference>
<comment type="caution">
    <text evidence="2">The sequence shown here is derived from an EMBL/GenBank/DDBJ whole genome shotgun (WGS) entry which is preliminary data.</text>
</comment>
<proteinExistence type="predicted"/>
<dbReference type="Proteomes" id="UP000266152">
    <property type="component" value="Unassembled WGS sequence"/>
</dbReference>
<evidence type="ECO:0000313" key="3">
    <source>
        <dbReference type="Proteomes" id="UP000266152"/>
    </source>
</evidence>
<evidence type="ECO:0000259" key="1">
    <source>
        <dbReference type="SMART" id="SM00672"/>
    </source>
</evidence>
<dbReference type="InterPro" id="IPR006598">
    <property type="entry name" value="CAP10"/>
</dbReference>
<keyword evidence="3" id="KW-1185">Reference proteome</keyword>
<dbReference type="AlphaFoldDB" id="A0A395SCY8"/>
<feature type="domain" description="Glycosyl transferase CAP10" evidence="1">
    <location>
        <begin position="278"/>
        <end position="569"/>
    </location>
</feature>
<name>A0A395SCY8_FUSSP</name>
<evidence type="ECO:0000313" key="2">
    <source>
        <dbReference type="EMBL" id="RGP70284.1"/>
    </source>
</evidence>
<dbReference type="Pfam" id="PF05686">
    <property type="entry name" value="Glyco_transf_90"/>
    <property type="match status" value="1"/>
</dbReference>
<sequence>MLASFSLLSTRNPLNLSSESQAASHVLASLLSLAQIFGFIPKQVRPKWVLIVAILIPLVPYSANIVEIHRAQLEAQAFIESNSHPVEALFNRSKDEFEQMLARQSTTFEMAAGEYRSRYGLDPPPGFKSWFQLARSLGSPLIDDFDTIHRSISPLRASSGKDIQKAMHQARSLPGVDLWLCRFSSATSKTDCSHPYRTFDRHISQMFNNTLMNVTKLPDVQFLVNHIDEPRVLDVSSQSESWLQDGKISIENHSHKSVWDLLTKGCGSIHDRAEGEGGINTFELPFVTNASSSQDLCHHPEYHGLHGLISSPVSFHPIKGPLPVLSTGTLSTMRDILFPSPAYTETEFTYDETSDVEWDRKRNSLYWAGSTTGGYASDDNWQLFHRQRFVELAQNLRKVNYYLRVKDGVAKRMMSSFLNGRLFNVAFTRIFQCERKFCRDQDAYFKTKSWVHKDEALKSKLAFDIDGNGISGRFYKLLASKSVPLKQTLLREWHDDRLVPWLHYIPVSQSMEELPELVSYLALTEPGQRIAKEIAVNGREWYAKSFRQADLGLYMYRVLLEMARLLDPERTPES</sequence>
<accession>A0A395SCY8</accession>
<dbReference type="EMBL" id="PXOF01000053">
    <property type="protein sequence ID" value="RGP70284.1"/>
    <property type="molecule type" value="Genomic_DNA"/>
</dbReference>
<dbReference type="PANTHER" id="PTHR12203:SF61">
    <property type="entry name" value="CAPSULE PROTEIN"/>
    <property type="match status" value="1"/>
</dbReference>
<dbReference type="InterPro" id="IPR051091">
    <property type="entry name" value="O-Glucosyltr/Glycosyltrsf_90"/>
</dbReference>